<feature type="domain" description="Cas12f1-like TNB" evidence="6">
    <location>
        <begin position="308"/>
        <end position="369"/>
    </location>
</feature>
<organism evidence="7 8">
    <name type="scientific">Siminovitchia terrae</name>
    <name type="common">Bacillus terrae</name>
    <dbReference type="NCBI Taxonomy" id="1914933"/>
    <lineage>
        <taxon>Bacteria</taxon>
        <taxon>Bacillati</taxon>
        <taxon>Bacillota</taxon>
        <taxon>Bacilli</taxon>
        <taxon>Bacillales</taxon>
        <taxon>Bacillaceae</taxon>
        <taxon>Siminovitchia</taxon>
    </lineage>
</organism>
<dbReference type="RefSeq" id="WP_212949091.1">
    <property type="nucleotide sequence ID" value="NZ_BORI01000008.1"/>
</dbReference>
<evidence type="ECO:0000256" key="3">
    <source>
        <dbReference type="ARBA" id="ARBA00023125"/>
    </source>
</evidence>
<evidence type="ECO:0000313" key="8">
    <source>
        <dbReference type="Proteomes" id="UP000680670"/>
    </source>
</evidence>
<evidence type="ECO:0000256" key="1">
    <source>
        <dbReference type="ARBA" id="ARBA00008761"/>
    </source>
</evidence>
<evidence type="ECO:0000259" key="6">
    <source>
        <dbReference type="Pfam" id="PF07282"/>
    </source>
</evidence>
<protein>
    <submittedName>
        <fullName evidence="7">Transposase</fullName>
    </submittedName>
</protein>
<dbReference type="InterPro" id="IPR001959">
    <property type="entry name" value="Transposase"/>
</dbReference>
<evidence type="ECO:0000259" key="5">
    <source>
        <dbReference type="Pfam" id="PF01385"/>
    </source>
</evidence>
<proteinExistence type="inferred from homology"/>
<dbReference type="NCBIfam" id="TIGR01766">
    <property type="entry name" value="IS200/IS605 family accessory protein TnpB-like domain"/>
    <property type="match status" value="1"/>
</dbReference>
<keyword evidence="2" id="KW-0815">Transposition</keyword>
<evidence type="ECO:0000256" key="4">
    <source>
        <dbReference type="ARBA" id="ARBA00023172"/>
    </source>
</evidence>
<dbReference type="EMBL" id="BORJ01000003">
    <property type="protein sequence ID" value="GIN95674.1"/>
    <property type="molecule type" value="Genomic_DNA"/>
</dbReference>
<dbReference type="InterPro" id="IPR010095">
    <property type="entry name" value="Cas12f1-like_TNB"/>
</dbReference>
<evidence type="ECO:0000256" key="2">
    <source>
        <dbReference type="ARBA" id="ARBA00022578"/>
    </source>
</evidence>
<comment type="caution">
    <text evidence="7">The sequence shown here is derived from an EMBL/GenBank/DDBJ whole genome shotgun (WGS) entry which is preliminary data.</text>
</comment>
<accession>A0ABQ4KUJ6</accession>
<comment type="similarity">
    <text evidence="1">In the C-terminal section; belongs to the transposase 35 family.</text>
</comment>
<gene>
    <name evidence="7" type="ORF">J6TS1_15440</name>
</gene>
<evidence type="ECO:0000313" key="7">
    <source>
        <dbReference type="EMBL" id="GIN95674.1"/>
    </source>
</evidence>
<feature type="domain" description="Probable transposase IS891/IS1136/IS1341" evidence="5">
    <location>
        <begin position="161"/>
        <end position="278"/>
    </location>
</feature>
<sequence length="395" mass="46105">MLLCMKTLFRSSKETIDRLFECNRVSGEVWNFCLALAKETHLKTGKWITKSELQKRSKGIFPIHSQSVQAVCHKYLFARDAALKARKAGHKTKYPYKKKTYFNTKWANNGFKVFENGKIELSMGIFEGKRQKPLNIWVKELPKGKIKEIELIFDRQLLLSIAYEDGREVKENQFVNRAAIDVGEIHTITAVAENGENLIITGRHLRSIHRLRNKKLSELQRKMSKCTKGSKQWKRYKWAKRYVLSKSEHQLRDALHKTTKQFVDWCLANEVKEVAFGEVDGVQRNTSRRKKKKIRRRTTNQKLSNWSFGKVYAFLSYKLEAEGIKLSKHDESNTTQQCPCCAKKRKVSSRIYSCTCGYTNHRDIHGASNFFAKTFYGEIRELDFLLTHTTYLRIA</sequence>
<name>A0ABQ4KUJ6_SIMTE</name>
<dbReference type="NCBIfam" id="NF040570">
    <property type="entry name" value="guided_TnpB"/>
    <property type="match status" value="1"/>
</dbReference>
<keyword evidence="3" id="KW-0238">DNA-binding</keyword>
<dbReference type="Pfam" id="PF01385">
    <property type="entry name" value="OrfB_IS605"/>
    <property type="match status" value="1"/>
</dbReference>
<dbReference type="Proteomes" id="UP000680670">
    <property type="component" value="Unassembled WGS sequence"/>
</dbReference>
<reference evidence="7 8" key="1">
    <citation type="submission" date="2021-03" db="EMBL/GenBank/DDBJ databases">
        <title>Antimicrobial resistance genes in bacteria isolated from Japanese honey, and their potential for conferring macrolide and lincosamide resistance in the American foulbrood pathogen Paenibacillus larvae.</title>
        <authorList>
            <person name="Okamoto M."/>
            <person name="Kumagai M."/>
            <person name="Kanamori H."/>
            <person name="Takamatsu D."/>
        </authorList>
    </citation>
    <scope>NUCLEOTIDE SEQUENCE [LARGE SCALE GENOMIC DNA]</scope>
    <source>
        <strain evidence="7 8">J6TS1</strain>
    </source>
</reference>
<dbReference type="Pfam" id="PF07282">
    <property type="entry name" value="Cas12f1-like_TNB"/>
    <property type="match status" value="1"/>
</dbReference>
<keyword evidence="8" id="KW-1185">Reference proteome</keyword>
<keyword evidence="4" id="KW-0233">DNA recombination</keyword>